<protein>
    <submittedName>
        <fullName evidence="6">Fungal-specific transcription factor domain-containing protein</fullName>
    </submittedName>
</protein>
<dbReference type="InterPro" id="IPR050613">
    <property type="entry name" value="Sec_Metabolite_Reg"/>
</dbReference>
<dbReference type="InterPro" id="IPR036864">
    <property type="entry name" value="Zn2-C6_fun-type_DNA-bd_sf"/>
</dbReference>
<feature type="region of interest" description="Disordered" evidence="4">
    <location>
        <begin position="1"/>
        <end position="34"/>
    </location>
</feature>
<proteinExistence type="predicted"/>
<dbReference type="EMBL" id="JBBPBF010000018">
    <property type="protein sequence ID" value="KAK7610327.1"/>
    <property type="molecule type" value="Genomic_DNA"/>
</dbReference>
<feature type="domain" description="Zn(2)-C6 fungal-type" evidence="5">
    <location>
        <begin position="44"/>
        <end position="73"/>
    </location>
</feature>
<dbReference type="InterPro" id="IPR007219">
    <property type="entry name" value="XnlR_reg_dom"/>
</dbReference>
<evidence type="ECO:0000256" key="2">
    <source>
        <dbReference type="ARBA" id="ARBA00022723"/>
    </source>
</evidence>
<dbReference type="Pfam" id="PF04082">
    <property type="entry name" value="Fungal_trans"/>
    <property type="match status" value="1"/>
</dbReference>
<dbReference type="PANTHER" id="PTHR31001">
    <property type="entry name" value="UNCHARACTERIZED TRANSCRIPTIONAL REGULATORY PROTEIN"/>
    <property type="match status" value="1"/>
</dbReference>
<keyword evidence="7" id="KW-1185">Reference proteome</keyword>
<evidence type="ECO:0000256" key="4">
    <source>
        <dbReference type="SAM" id="MobiDB-lite"/>
    </source>
</evidence>
<evidence type="ECO:0000256" key="1">
    <source>
        <dbReference type="ARBA" id="ARBA00004123"/>
    </source>
</evidence>
<evidence type="ECO:0000313" key="7">
    <source>
        <dbReference type="Proteomes" id="UP001367316"/>
    </source>
</evidence>
<feature type="compositionally biased region" description="Basic and acidic residues" evidence="4">
    <location>
        <begin position="104"/>
        <end position="116"/>
    </location>
</feature>
<feature type="compositionally biased region" description="Low complexity" evidence="4">
    <location>
        <begin position="793"/>
        <end position="804"/>
    </location>
</feature>
<keyword evidence="3" id="KW-0539">Nucleus</keyword>
<gene>
    <name evidence="6" type="ORF">JOL62DRAFT_612513</name>
</gene>
<dbReference type="SMART" id="SM00066">
    <property type="entry name" value="GAL4"/>
    <property type="match status" value="1"/>
</dbReference>
<organism evidence="6 7">
    <name type="scientific">Phyllosticta paracitricarpa</name>
    <dbReference type="NCBI Taxonomy" id="2016321"/>
    <lineage>
        <taxon>Eukaryota</taxon>
        <taxon>Fungi</taxon>
        <taxon>Dikarya</taxon>
        <taxon>Ascomycota</taxon>
        <taxon>Pezizomycotina</taxon>
        <taxon>Dothideomycetes</taxon>
        <taxon>Dothideomycetes incertae sedis</taxon>
        <taxon>Botryosphaeriales</taxon>
        <taxon>Phyllostictaceae</taxon>
        <taxon>Phyllosticta</taxon>
    </lineage>
</organism>
<feature type="region of interest" description="Disordered" evidence="4">
    <location>
        <begin position="104"/>
        <end position="157"/>
    </location>
</feature>
<feature type="region of interest" description="Disordered" evidence="4">
    <location>
        <begin position="788"/>
        <end position="814"/>
    </location>
</feature>
<evidence type="ECO:0000259" key="5">
    <source>
        <dbReference type="PROSITE" id="PS50048"/>
    </source>
</evidence>
<dbReference type="Pfam" id="PF00172">
    <property type="entry name" value="Zn_clus"/>
    <property type="match status" value="1"/>
</dbReference>
<feature type="region of interest" description="Disordered" evidence="4">
    <location>
        <begin position="743"/>
        <end position="766"/>
    </location>
</feature>
<comment type="subcellular location">
    <subcellularLocation>
        <location evidence="1">Nucleus</location>
    </subcellularLocation>
</comment>
<keyword evidence="2" id="KW-0479">Metal-binding</keyword>
<dbReference type="PROSITE" id="PS00463">
    <property type="entry name" value="ZN2_CY6_FUNGAL_1"/>
    <property type="match status" value="1"/>
</dbReference>
<dbReference type="CDD" id="cd00067">
    <property type="entry name" value="GAL4"/>
    <property type="match status" value="1"/>
</dbReference>
<dbReference type="SUPFAM" id="SSF57701">
    <property type="entry name" value="Zn2/Cys6 DNA-binding domain"/>
    <property type="match status" value="1"/>
</dbReference>
<dbReference type="PROSITE" id="PS50048">
    <property type="entry name" value="ZN2_CY6_FUNGAL_2"/>
    <property type="match status" value="1"/>
</dbReference>
<dbReference type="SMART" id="SM00906">
    <property type="entry name" value="Fungal_trans"/>
    <property type="match status" value="1"/>
</dbReference>
<dbReference type="Gene3D" id="4.10.240.10">
    <property type="entry name" value="Zn(2)-C6 fungal-type DNA-binding domain"/>
    <property type="match status" value="1"/>
</dbReference>
<feature type="region of interest" description="Disordered" evidence="4">
    <location>
        <begin position="883"/>
        <end position="944"/>
    </location>
</feature>
<feature type="compositionally biased region" description="Polar residues" evidence="4">
    <location>
        <begin position="711"/>
        <end position="725"/>
    </location>
</feature>
<dbReference type="Proteomes" id="UP001367316">
    <property type="component" value="Unassembled WGS sequence"/>
</dbReference>
<dbReference type="InterPro" id="IPR001138">
    <property type="entry name" value="Zn2Cys6_DnaBD"/>
</dbReference>
<sequence>MASPDSSNPPPRHESPSRPPTASPAVKPHAAPSKIRRRNRLITSCLECRRRKLKCDKLHPCSNCTRFSRDCVFLAPALDAASQLKLAEIKEKMGSLERTLEEDVARKSLRRSRSESRPGSSLPGLEGASSEEEFSEAEDERGLEPTPLALEAAPYDDDGNDDNILDLGVQFGRLRITERIGGFVRPKLAQELTEALKEVPELFPDPLEPHPFTKRIHPSAYLVPGPDYLAPSASFFFAPTVRKNSLINSLPAKSMADTLLKQYWRAVHPVAPAVHKPSFERQYTAFWKDISVGVEPRSSLQALILAAMLSAAVSLSEEAVTNDYGTSKQELVETFKEGTEAALSRANVVRTTKFETLQAFVMYLIPLCRNEISRSHSALTAMAIRLAECMGLHRDGAQYGLSAVETHVRRLVWYQLCFLDIRVCDSCGPRPQIREDDFDTKFPLNVDDMDFETKNPPWQDKDCFTDMTIARMRFECTEMARLIWFERPRIEKKQTTLTAVLAKCQNFRIAMEKRYGPMLDPKNPLHYMWQLVYNILSLKLHIMLLFRYASNMHRIMPERLRQTVLGSGTLLLENAIVLDTTPNLKTWIWYAGTHQQWHTALLMLAEMYAKEPDPSYEERVWRCLDYAFDLPPNISIVEKAKFVLGGLRDRTLVLQNLRKLHAPTAMDQPIGPRPYTMAIDHSARLWYPNLAKSALARMGDTPPSLSPPPQATSTLAASRSGATQSQDRHDSHYNQIQEATGMTQVPPHSSMAASSSSNAPYSSASLPPMDAVTDPYASTAPTPYSMGNLFNMSPGDTTSATSGSAMGGPGSGSPDDHMLDIDWNEWDKLFPQSIGGVPGGVIGGEMFSAHDLNYASAASNSPSTVPTAAATGFSTGTGVLNWANVGKGPSNHGQMHLPANQSQGQGQGQRHSQGHGSGLHHGQQGLQHQHQQQQQQQHRHRPSH</sequence>
<evidence type="ECO:0000256" key="3">
    <source>
        <dbReference type="ARBA" id="ARBA00023242"/>
    </source>
</evidence>
<name>A0ABR1N539_9PEZI</name>
<feature type="compositionally biased region" description="Low complexity" evidence="4">
    <location>
        <begin position="117"/>
        <end position="128"/>
    </location>
</feature>
<feature type="region of interest" description="Disordered" evidence="4">
    <location>
        <begin position="697"/>
        <end position="731"/>
    </location>
</feature>
<reference evidence="6 7" key="1">
    <citation type="submission" date="2024-04" db="EMBL/GenBank/DDBJ databases">
        <title>Phyllosticta paracitricarpa is synonymous to the EU quarantine fungus P. citricarpa based on phylogenomic analyses.</title>
        <authorList>
            <consortium name="Lawrence Berkeley National Laboratory"/>
            <person name="Van ingen-buijs V.A."/>
            <person name="Van westerhoven A.C."/>
            <person name="Haridas S."/>
            <person name="Skiadas P."/>
            <person name="Martin F."/>
            <person name="Groenewald J.Z."/>
            <person name="Crous P.W."/>
            <person name="Seidl M.F."/>
        </authorList>
    </citation>
    <scope>NUCLEOTIDE SEQUENCE [LARGE SCALE GENOMIC DNA]</scope>
    <source>
        <strain evidence="6 7">CBS 141358</strain>
    </source>
</reference>
<feature type="compositionally biased region" description="Low complexity" evidence="4">
    <location>
        <begin position="920"/>
        <end position="936"/>
    </location>
</feature>
<feature type="compositionally biased region" description="Low complexity" evidence="4">
    <location>
        <begin position="901"/>
        <end position="911"/>
    </location>
</feature>
<feature type="compositionally biased region" description="Low complexity" evidence="4">
    <location>
        <begin position="746"/>
        <end position="766"/>
    </location>
</feature>
<feature type="compositionally biased region" description="Acidic residues" evidence="4">
    <location>
        <begin position="129"/>
        <end position="141"/>
    </location>
</feature>
<accession>A0ABR1N539</accession>
<dbReference type="PANTHER" id="PTHR31001:SF40">
    <property type="entry name" value="ZN(II)2CYS6 TRANSCRIPTION FACTOR (EUROFUNG)"/>
    <property type="match status" value="1"/>
</dbReference>
<evidence type="ECO:0000313" key="6">
    <source>
        <dbReference type="EMBL" id="KAK7610327.1"/>
    </source>
</evidence>
<comment type="caution">
    <text evidence="6">The sequence shown here is derived from an EMBL/GenBank/DDBJ whole genome shotgun (WGS) entry which is preliminary data.</text>
</comment>
<dbReference type="CDD" id="cd12148">
    <property type="entry name" value="fungal_TF_MHR"/>
    <property type="match status" value="1"/>
</dbReference>